<gene>
    <name evidence="3" type="ORF">NCTC9419_04430</name>
</gene>
<accession>A0A3S4G0P6</accession>
<dbReference type="AlphaFoldDB" id="A0A3S4G0P6"/>
<evidence type="ECO:0000259" key="2">
    <source>
        <dbReference type="Pfam" id="PF16452"/>
    </source>
</evidence>
<evidence type="ECO:0000313" key="3">
    <source>
        <dbReference type="EMBL" id="VEA72814.1"/>
    </source>
</evidence>
<feature type="domain" description="Bacteriophage CI repressor N-terminal" evidence="1">
    <location>
        <begin position="9"/>
        <end position="73"/>
    </location>
</feature>
<dbReference type="EMBL" id="LR134155">
    <property type="protein sequence ID" value="VEA72814.1"/>
    <property type="molecule type" value="Genomic_DNA"/>
</dbReference>
<dbReference type="Pfam" id="PF16452">
    <property type="entry name" value="Phage_CI_C"/>
    <property type="match status" value="1"/>
</dbReference>
<dbReference type="Pfam" id="PF07022">
    <property type="entry name" value="Phage_CI_repr"/>
    <property type="match status" value="1"/>
</dbReference>
<dbReference type="GO" id="GO:0045892">
    <property type="term" value="P:negative regulation of DNA-templated transcription"/>
    <property type="evidence" value="ECO:0007669"/>
    <property type="project" value="InterPro"/>
</dbReference>
<dbReference type="InterPro" id="IPR032499">
    <property type="entry name" value="Phage_CI_C"/>
</dbReference>
<dbReference type="Gene3D" id="2.10.109.10">
    <property type="entry name" value="Umud Fragment, subunit A"/>
    <property type="match status" value="1"/>
</dbReference>
<dbReference type="Gene3D" id="1.10.260.40">
    <property type="entry name" value="lambda repressor-like DNA-binding domains"/>
    <property type="match status" value="1"/>
</dbReference>
<protein>
    <submittedName>
        <fullName evidence="3">Bacteriophage CI repressor helix-turn-helix domain</fullName>
    </submittedName>
</protein>
<dbReference type="GO" id="GO:0003677">
    <property type="term" value="F:DNA binding"/>
    <property type="evidence" value="ECO:0007669"/>
    <property type="project" value="InterPro"/>
</dbReference>
<proteinExistence type="predicted"/>
<dbReference type="InterPro" id="IPR010744">
    <property type="entry name" value="Phage_CI_N"/>
</dbReference>
<name>A0A3S4G0P6_SERRU</name>
<evidence type="ECO:0000313" key="4">
    <source>
        <dbReference type="Proteomes" id="UP000271603"/>
    </source>
</evidence>
<organism evidence="3 4">
    <name type="scientific">Serratia rubidaea</name>
    <name type="common">Serratia marinorubra</name>
    <dbReference type="NCBI Taxonomy" id="61652"/>
    <lineage>
        <taxon>Bacteria</taxon>
        <taxon>Pseudomonadati</taxon>
        <taxon>Pseudomonadota</taxon>
        <taxon>Gammaproteobacteria</taxon>
        <taxon>Enterobacterales</taxon>
        <taxon>Yersiniaceae</taxon>
        <taxon>Serratia</taxon>
    </lineage>
</organism>
<evidence type="ECO:0000259" key="1">
    <source>
        <dbReference type="Pfam" id="PF07022"/>
    </source>
</evidence>
<feature type="domain" description="Bacteriophage CI repressor C-terminal" evidence="2">
    <location>
        <begin position="86"/>
        <end position="183"/>
    </location>
</feature>
<dbReference type="InterPro" id="IPR010982">
    <property type="entry name" value="Lambda_DNA-bd_dom_sf"/>
</dbReference>
<reference evidence="3 4" key="1">
    <citation type="submission" date="2018-12" db="EMBL/GenBank/DDBJ databases">
        <authorList>
            <consortium name="Pathogen Informatics"/>
        </authorList>
    </citation>
    <scope>NUCLEOTIDE SEQUENCE [LARGE SCALE GENOMIC DNA]</scope>
    <source>
        <strain evidence="3 4">NCTC9419</strain>
    </source>
</reference>
<sequence length="190" mass="21005">MEFNQGAKAAIERMVEAYGVKTKLALCEALGVTASALSNRQVRDSFPAEYVLKCALDTGASLRWLTYGQGEMFEQNVITAPSALSVPSKKLLGRQLHDGDTLLLDKEFLPENIKDPIVITDGNTHYIGTQTYNEIYDGTWLINIDGNISIREIVRIPGNKVNISDLKHSFDCALNELNAIAKILMKCTLE</sequence>
<dbReference type="Proteomes" id="UP000271603">
    <property type="component" value="Chromosome"/>
</dbReference>
<dbReference type="GO" id="GO:0051259">
    <property type="term" value="P:protein complex oligomerization"/>
    <property type="evidence" value="ECO:0007669"/>
    <property type="project" value="InterPro"/>
</dbReference>